<sequence length="201" mass="23168">MRQKRTGRSVLSIILLLSGILVTVSLLVDRHSDEKQLVEDLQIYHVENERKTVTKYAKKYGVEEYVDVLLAMMLQESGGRGKDPMQSSESYCGEIGCIKSRTESIEQGVQYFSHALERANGELELAVQSYNFGLGFIAYVKEHETDYNLDIAIQFSKEMYEKLDDTNHYSCLRKEAAKFDACYGDIYYVRDVLEQKKNFQK</sequence>
<dbReference type="CDD" id="cd16891">
    <property type="entry name" value="CwlT-like"/>
    <property type="match status" value="1"/>
</dbReference>
<dbReference type="Gene3D" id="1.10.530.10">
    <property type="match status" value="1"/>
</dbReference>
<dbReference type="Pfam" id="PF13702">
    <property type="entry name" value="Lysozyme_like"/>
    <property type="match status" value="1"/>
</dbReference>
<evidence type="ECO:0000259" key="1">
    <source>
        <dbReference type="Pfam" id="PF13702"/>
    </source>
</evidence>
<dbReference type="InterPro" id="IPR047194">
    <property type="entry name" value="CwlT-like_lysozyme"/>
</dbReference>
<gene>
    <name evidence="2" type="ORF">H9895_12375</name>
</gene>
<dbReference type="Proteomes" id="UP000823937">
    <property type="component" value="Unassembled WGS sequence"/>
</dbReference>
<protein>
    <submittedName>
        <fullName evidence="2">Lysozyme family protein</fullName>
    </submittedName>
</protein>
<dbReference type="EMBL" id="DXHX01000174">
    <property type="protein sequence ID" value="HIV75864.1"/>
    <property type="molecule type" value="Genomic_DNA"/>
</dbReference>
<feature type="domain" description="CwlT-like lysozyme" evidence="1">
    <location>
        <begin position="50"/>
        <end position="194"/>
    </location>
</feature>
<dbReference type="SUPFAM" id="SSF53955">
    <property type="entry name" value="Lysozyme-like"/>
    <property type="match status" value="1"/>
</dbReference>
<evidence type="ECO:0000313" key="3">
    <source>
        <dbReference type="Proteomes" id="UP000823937"/>
    </source>
</evidence>
<dbReference type="AlphaFoldDB" id="A0A9D1TKV4"/>
<reference evidence="2" key="2">
    <citation type="submission" date="2021-04" db="EMBL/GenBank/DDBJ databases">
        <authorList>
            <person name="Gilroy R."/>
        </authorList>
    </citation>
    <scope>NUCLEOTIDE SEQUENCE</scope>
    <source>
        <strain evidence="2">CHK169-2315</strain>
    </source>
</reference>
<dbReference type="InterPro" id="IPR023346">
    <property type="entry name" value="Lysozyme-like_dom_sf"/>
</dbReference>
<accession>A0A9D1TKV4</accession>
<organism evidence="2 3">
    <name type="scientific">Candidatus Pseudogracilibacillus intestinigallinarum</name>
    <dbReference type="NCBI Taxonomy" id="2838742"/>
    <lineage>
        <taxon>Bacteria</taxon>
        <taxon>Bacillati</taxon>
        <taxon>Bacillota</taxon>
        <taxon>Bacilli</taxon>
        <taxon>Bacillales</taxon>
        <taxon>Bacillaceae</taxon>
        <taxon>Pseudogracilibacillus</taxon>
    </lineage>
</organism>
<comment type="caution">
    <text evidence="2">The sequence shown here is derived from an EMBL/GenBank/DDBJ whole genome shotgun (WGS) entry which is preliminary data.</text>
</comment>
<evidence type="ECO:0000313" key="2">
    <source>
        <dbReference type="EMBL" id="HIV75864.1"/>
    </source>
</evidence>
<proteinExistence type="predicted"/>
<name>A0A9D1TKV4_9BACI</name>
<reference evidence="2" key="1">
    <citation type="journal article" date="2021" name="PeerJ">
        <title>Extensive microbial diversity within the chicken gut microbiome revealed by metagenomics and culture.</title>
        <authorList>
            <person name="Gilroy R."/>
            <person name="Ravi A."/>
            <person name="Getino M."/>
            <person name="Pursley I."/>
            <person name="Horton D.L."/>
            <person name="Alikhan N.F."/>
            <person name="Baker D."/>
            <person name="Gharbi K."/>
            <person name="Hall N."/>
            <person name="Watson M."/>
            <person name="Adriaenssens E.M."/>
            <person name="Foster-Nyarko E."/>
            <person name="Jarju S."/>
            <person name="Secka A."/>
            <person name="Antonio M."/>
            <person name="Oren A."/>
            <person name="Chaudhuri R.R."/>
            <person name="La Ragione R."/>
            <person name="Hildebrand F."/>
            <person name="Pallen M.J."/>
        </authorList>
    </citation>
    <scope>NUCLEOTIDE SEQUENCE</scope>
    <source>
        <strain evidence="2">CHK169-2315</strain>
    </source>
</reference>